<evidence type="ECO:0000313" key="10">
    <source>
        <dbReference type="EMBL" id="RDW28421.1"/>
    </source>
</evidence>
<dbReference type="OrthoDB" id="206335at2759"/>
<dbReference type="PANTHER" id="PTHR12801">
    <property type="entry name" value="RNA EXONUCLEASE REXO1 / RECO3 FAMILY MEMBER-RELATED"/>
    <property type="match status" value="1"/>
</dbReference>
<comment type="subcellular location">
    <subcellularLocation>
        <location evidence="1">Nucleus</location>
    </subcellularLocation>
</comment>
<comment type="similarity">
    <text evidence="2">Belongs to the REXO1/REXO3 family.</text>
</comment>
<evidence type="ECO:0000313" key="9">
    <source>
        <dbReference type="EMBL" id="AOW01743.1"/>
    </source>
</evidence>
<evidence type="ECO:0000256" key="4">
    <source>
        <dbReference type="ARBA" id="ARBA00022801"/>
    </source>
</evidence>
<dbReference type="GeneID" id="2907594"/>
<feature type="compositionally biased region" description="Basic and acidic residues" evidence="7">
    <location>
        <begin position="1"/>
        <end position="16"/>
    </location>
</feature>
<evidence type="ECO:0000256" key="1">
    <source>
        <dbReference type="ARBA" id="ARBA00004123"/>
    </source>
</evidence>
<reference evidence="9 11" key="1">
    <citation type="journal article" date="2016" name="PLoS ONE">
        <title>Sequence Assembly of Yarrowia lipolytica Strain W29/CLIB89 Shows Transposable Element Diversity.</title>
        <authorList>
            <person name="Magnan C."/>
            <person name="Yu J."/>
            <person name="Chang I."/>
            <person name="Jahn E."/>
            <person name="Kanomata Y."/>
            <person name="Wu J."/>
            <person name="Zeller M."/>
            <person name="Oakes M."/>
            <person name="Baldi P."/>
            <person name="Sandmeyer S."/>
        </authorList>
    </citation>
    <scope>NUCLEOTIDE SEQUENCE [LARGE SCALE GENOMIC DNA]</scope>
    <source>
        <strain evidence="9">CLIB89</strain>
        <strain evidence="11">CLIB89(W29)</strain>
    </source>
</reference>
<dbReference type="Proteomes" id="UP000256601">
    <property type="component" value="Unassembled WGS sequence"/>
</dbReference>
<evidence type="ECO:0000313" key="11">
    <source>
        <dbReference type="Proteomes" id="UP000182444"/>
    </source>
</evidence>
<keyword evidence="4" id="KW-0378">Hydrolase</keyword>
<dbReference type="FunFam" id="3.30.420.10:FF:000019">
    <property type="entry name" value="RNA exonuclease NEF-sp"/>
    <property type="match status" value="1"/>
</dbReference>
<feature type="domain" description="Exonuclease" evidence="8">
    <location>
        <begin position="242"/>
        <end position="401"/>
    </location>
</feature>
<evidence type="ECO:0000256" key="7">
    <source>
        <dbReference type="SAM" id="MobiDB-lite"/>
    </source>
</evidence>
<dbReference type="SMART" id="SM00479">
    <property type="entry name" value="EXOIII"/>
    <property type="match status" value="1"/>
</dbReference>
<dbReference type="GO" id="GO:0003676">
    <property type="term" value="F:nucleic acid binding"/>
    <property type="evidence" value="ECO:0007669"/>
    <property type="project" value="InterPro"/>
</dbReference>
<dbReference type="OMA" id="HKAGPPF"/>
<keyword evidence="3" id="KW-0540">Nuclease</keyword>
<evidence type="ECO:0000313" key="12">
    <source>
        <dbReference type="Proteomes" id="UP000256601"/>
    </source>
</evidence>
<feature type="region of interest" description="Disordered" evidence="7">
    <location>
        <begin position="489"/>
        <end position="535"/>
    </location>
</feature>
<dbReference type="VEuPathDB" id="FungiDB:YALI0_B15400g"/>
<dbReference type="InterPro" id="IPR047021">
    <property type="entry name" value="REXO1/3/4-like"/>
</dbReference>
<evidence type="ECO:0000256" key="2">
    <source>
        <dbReference type="ARBA" id="ARBA00006357"/>
    </source>
</evidence>
<dbReference type="KEGG" id="yli:2907594"/>
<dbReference type="Pfam" id="PF00929">
    <property type="entry name" value="RNase_T"/>
    <property type="match status" value="1"/>
</dbReference>
<reference evidence="10 12" key="2">
    <citation type="submission" date="2018-07" db="EMBL/GenBank/DDBJ databases">
        <title>Draft Genome Assemblies for Five Robust Yarrowia lipolytica Strains Exhibiting High Lipid Production and Pentose Sugar Utilization and Sugar Alcohol Secretion from Undetoxified Lignocellulosic Biomass Hydrolysates.</title>
        <authorList>
            <consortium name="DOE Joint Genome Institute"/>
            <person name="Walker C."/>
            <person name="Ryu S."/>
            <person name="Na H."/>
            <person name="Zane M."/>
            <person name="LaButti K."/>
            <person name="Lipzen A."/>
            <person name="Haridas S."/>
            <person name="Barry K."/>
            <person name="Grigoriev I.V."/>
            <person name="Quarterman J."/>
            <person name="Slininger P."/>
            <person name="Dien B."/>
            <person name="Trinh C.T."/>
        </authorList>
    </citation>
    <scope>NUCLEOTIDE SEQUENCE [LARGE SCALE GENOMIC DNA]</scope>
    <source>
        <strain evidence="10 12">YB392</strain>
    </source>
</reference>
<dbReference type="EMBL" id="CP017554">
    <property type="protein sequence ID" value="AOW01743.1"/>
    <property type="molecule type" value="Genomic_DNA"/>
</dbReference>
<dbReference type="eggNOG" id="KOG2248">
    <property type="taxonomic scope" value="Eukaryota"/>
</dbReference>
<dbReference type="EMBL" id="KZ858953">
    <property type="protein sequence ID" value="RDW28421.1"/>
    <property type="molecule type" value="Genomic_DNA"/>
</dbReference>
<feature type="compositionally biased region" description="Basic and acidic residues" evidence="7">
    <location>
        <begin position="504"/>
        <end position="518"/>
    </location>
</feature>
<dbReference type="InterPro" id="IPR013520">
    <property type="entry name" value="Ribonucl_H"/>
</dbReference>
<dbReference type="AlphaFoldDB" id="A0A1D8N7X7"/>
<dbReference type="InterPro" id="IPR034922">
    <property type="entry name" value="REX1-like_exo"/>
</dbReference>
<dbReference type="SUPFAM" id="SSF53098">
    <property type="entry name" value="Ribonuclease H-like"/>
    <property type="match status" value="1"/>
</dbReference>
<keyword evidence="5" id="KW-0269">Exonuclease</keyword>
<dbReference type="Proteomes" id="UP000182444">
    <property type="component" value="Chromosome 1B"/>
</dbReference>
<keyword evidence="6" id="KW-0539">Nucleus</keyword>
<dbReference type="RefSeq" id="XP_500929.1">
    <property type="nucleotide sequence ID" value="XM_500929.1"/>
</dbReference>
<evidence type="ECO:0000259" key="8">
    <source>
        <dbReference type="SMART" id="SM00479"/>
    </source>
</evidence>
<dbReference type="GO" id="GO:0005634">
    <property type="term" value="C:nucleus"/>
    <property type="evidence" value="ECO:0007669"/>
    <property type="project" value="UniProtKB-SubCell"/>
</dbReference>
<proteinExistence type="inferred from homology"/>
<accession>A0A1D8N7X7</accession>
<dbReference type="CDD" id="cd06145">
    <property type="entry name" value="REX1_like"/>
    <property type="match status" value="1"/>
</dbReference>
<dbReference type="Gene3D" id="3.30.420.10">
    <property type="entry name" value="Ribonuclease H-like superfamily/Ribonuclease H"/>
    <property type="match status" value="1"/>
</dbReference>
<evidence type="ECO:0000256" key="6">
    <source>
        <dbReference type="ARBA" id="ARBA00023242"/>
    </source>
</evidence>
<organism evidence="9 11">
    <name type="scientific">Yarrowia lipolytica</name>
    <name type="common">Candida lipolytica</name>
    <dbReference type="NCBI Taxonomy" id="4952"/>
    <lineage>
        <taxon>Eukaryota</taxon>
        <taxon>Fungi</taxon>
        <taxon>Dikarya</taxon>
        <taxon>Ascomycota</taxon>
        <taxon>Saccharomycotina</taxon>
        <taxon>Dipodascomycetes</taxon>
        <taxon>Dipodascales</taxon>
        <taxon>Dipodascales incertae sedis</taxon>
        <taxon>Yarrowia</taxon>
    </lineage>
</organism>
<dbReference type="PANTHER" id="PTHR12801:SF115">
    <property type="entry name" value="FI18136P1-RELATED"/>
    <property type="match status" value="1"/>
</dbReference>
<feature type="region of interest" description="Disordered" evidence="7">
    <location>
        <begin position="1"/>
        <end position="41"/>
    </location>
</feature>
<feature type="compositionally biased region" description="Polar residues" evidence="7">
    <location>
        <begin position="18"/>
        <end position="29"/>
    </location>
</feature>
<sequence length="630" mass="71077">MTDNKALEAEKAKLDTNMDLNNPITNSDTKSLKRKRNESETQVFGEGRVKPVKKKHKAEPTLTVIPSFVDNAISISNLRDLVLHLCGVQNTVVPTFMSIKNPGGVVKIVTLMIPGLLPEMFGAEGFLDRKSPMEFKPVPQLSFFETFEFLWPTMAPGTNDSLHSPITAFALSPMSKSKKKEMDKARQNKYQTMEALELIMTYDQMKDNFYPLHPDVSGKSLPLEDGWRDTQKGPSIKKRGNTILGLDCEMCATASGPVVTRATVVDYNGDTIYDKLVKPDEPITDYLTQWSGITKEMLDPVTTTLADVQDDLTKLIKTQDILVGHSLESDLGVLKLRHPLVIDTSIVFDHPRGATFKCSLKWLATKYLKKSIQNGTSGHDSSEDARTCIELIKEKLKRGPKFGVIGPSGESTMGKIVESTFRDQAAPRKALVVDFGNPQWTQGNATKSISCEKDADVCTGLVDNLDSYDFCWGRFKKLEYELGWNRKKKPMKHDKEGDDGDEKSEDKNEEKKDQKTEEREEEERFDTTDPTTYPARLNDTMVELNKQLQSIYDALPKRTALIVFSGSGDPLDMLTLRQQKHDFNQEFKVKKWDELSIQWTDVEVQKLKKAARKARTGLSFIKIKPDDEEE</sequence>
<dbReference type="GO" id="GO:0004527">
    <property type="term" value="F:exonuclease activity"/>
    <property type="evidence" value="ECO:0007669"/>
    <property type="project" value="UniProtKB-KW"/>
</dbReference>
<dbReference type="InterPro" id="IPR036397">
    <property type="entry name" value="RNaseH_sf"/>
</dbReference>
<evidence type="ECO:0000256" key="5">
    <source>
        <dbReference type="ARBA" id="ARBA00022839"/>
    </source>
</evidence>
<name>A0A1D8N7X7_YARLL</name>
<protein>
    <recommendedName>
        <fullName evidence="8">Exonuclease domain-containing protein</fullName>
    </recommendedName>
</protein>
<dbReference type="VEuPathDB" id="FungiDB:YALI1_B20243g"/>
<dbReference type="InterPro" id="IPR012337">
    <property type="entry name" value="RNaseH-like_sf"/>
</dbReference>
<evidence type="ECO:0000256" key="3">
    <source>
        <dbReference type="ARBA" id="ARBA00022722"/>
    </source>
</evidence>
<gene>
    <name evidence="10" type="ORF">B0I71DRAFT_127535</name>
    <name evidence="9" type="ORF">YALI1_B20243g</name>
</gene>